<feature type="compositionally biased region" description="Basic and acidic residues" evidence="3">
    <location>
        <begin position="1057"/>
        <end position="1067"/>
    </location>
</feature>
<evidence type="ECO:0000256" key="2">
    <source>
        <dbReference type="ARBA" id="ARBA00023242"/>
    </source>
</evidence>
<dbReference type="InterPro" id="IPR051137">
    <property type="entry name" value="PP4R3-like"/>
</dbReference>
<dbReference type="InterPro" id="IPR006887">
    <property type="entry name" value="P4R3-like_central_dom"/>
</dbReference>
<feature type="compositionally biased region" description="Low complexity" evidence="3">
    <location>
        <begin position="939"/>
        <end position="954"/>
    </location>
</feature>
<name>A0A0B2VXH0_TOXCA</name>
<feature type="domain" description="Serine/threonine-protein phosphatase 4 regulatory subunit 3-like central" evidence="4">
    <location>
        <begin position="106"/>
        <end position="458"/>
    </location>
</feature>
<feature type="compositionally biased region" description="Low complexity" evidence="3">
    <location>
        <begin position="1003"/>
        <end position="1028"/>
    </location>
</feature>
<feature type="compositionally biased region" description="Basic and acidic residues" evidence="3">
    <location>
        <begin position="1082"/>
        <end position="1100"/>
    </location>
</feature>
<dbReference type="Pfam" id="PF04802">
    <property type="entry name" value="PP4R3"/>
    <property type="match status" value="2"/>
</dbReference>
<feature type="region of interest" description="Disordered" evidence="3">
    <location>
        <begin position="21"/>
        <end position="41"/>
    </location>
</feature>
<keyword evidence="2" id="KW-0539">Nucleus</keyword>
<organism evidence="5 6">
    <name type="scientific">Toxocara canis</name>
    <name type="common">Canine roundworm</name>
    <dbReference type="NCBI Taxonomy" id="6265"/>
    <lineage>
        <taxon>Eukaryota</taxon>
        <taxon>Metazoa</taxon>
        <taxon>Ecdysozoa</taxon>
        <taxon>Nematoda</taxon>
        <taxon>Chromadorea</taxon>
        <taxon>Rhabditida</taxon>
        <taxon>Spirurina</taxon>
        <taxon>Ascaridomorpha</taxon>
        <taxon>Ascaridoidea</taxon>
        <taxon>Toxocaridae</taxon>
        <taxon>Toxocara</taxon>
    </lineage>
</organism>
<dbReference type="GO" id="GO:0030289">
    <property type="term" value="C:protein phosphatase 4 complex"/>
    <property type="evidence" value="ECO:0007669"/>
    <property type="project" value="TreeGrafter"/>
</dbReference>
<feature type="compositionally biased region" description="Acidic residues" evidence="3">
    <location>
        <begin position="989"/>
        <end position="1002"/>
    </location>
</feature>
<dbReference type="STRING" id="6265.A0A0B2VXH0"/>
<dbReference type="InterPro" id="IPR016024">
    <property type="entry name" value="ARM-type_fold"/>
</dbReference>
<evidence type="ECO:0000259" key="4">
    <source>
        <dbReference type="Pfam" id="PF04802"/>
    </source>
</evidence>
<feature type="compositionally biased region" description="Basic and acidic residues" evidence="3">
    <location>
        <begin position="1110"/>
        <end position="1122"/>
    </location>
</feature>
<protein>
    <submittedName>
        <fullName evidence="5">Serine/threonine-protein phosphatase 4 regulatory subunit 3</fullName>
    </submittedName>
</protein>
<dbReference type="PANTHER" id="PTHR23318">
    <property type="entry name" value="ATP SYNTHASE GAMMA-RELATED"/>
    <property type="match status" value="1"/>
</dbReference>
<feature type="domain" description="Serine/threonine-protein phosphatase 4 regulatory subunit 3-like central" evidence="4">
    <location>
        <begin position="468"/>
        <end position="749"/>
    </location>
</feature>
<dbReference type="OMA" id="KCERHEF"/>
<evidence type="ECO:0000313" key="6">
    <source>
        <dbReference type="Proteomes" id="UP000031036"/>
    </source>
</evidence>
<dbReference type="GO" id="GO:0006974">
    <property type="term" value="P:DNA damage response"/>
    <property type="evidence" value="ECO:0007669"/>
    <property type="project" value="TreeGrafter"/>
</dbReference>
<feature type="compositionally biased region" description="Basic and acidic residues" evidence="3">
    <location>
        <begin position="864"/>
        <end position="876"/>
    </location>
</feature>
<dbReference type="EMBL" id="JPKZ01000644">
    <property type="protein sequence ID" value="KHN86129.1"/>
    <property type="molecule type" value="Genomic_DNA"/>
</dbReference>
<accession>A0A0B2VXH0</accession>
<comment type="subcellular location">
    <subcellularLocation>
        <location evidence="1">Nucleus</location>
    </subcellularLocation>
</comment>
<dbReference type="GO" id="GO:0005654">
    <property type="term" value="C:nucleoplasm"/>
    <property type="evidence" value="ECO:0007669"/>
    <property type="project" value="TreeGrafter"/>
</dbReference>
<evidence type="ECO:0000313" key="5">
    <source>
        <dbReference type="EMBL" id="KHN86129.1"/>
    </source>
</evidence>
<feature type="region of interest" description="Disordered" evidence="3">
    <location>
        <begin position="754"/>
        <end position="1133"/>
    </location>
</feature>
<reference evidence="5 6" key="1">
    <citation type="submission" date="2014-11" db="EMBL/GenBank/DDBJ databases">
        <title>Genetic blueprint of the zoonotic pathogen Toxocara canis.</title>
        <authorList>
            <person name="Zhu X.-Q."/>
            <person name="Korhonen P.K."/>
            <person name="Cai H."/>
            <person name="Young N.D."/>
            <person name="Nejsum P."/>
            <person name="von Samson-Himmelstjerna G."/>
            <person name="Boag P.R."/>
            <person name="Tan P."/>
            <person name="Li Q."/>
            <person name="Min J."/>
            <person name="Yang Y."/>
            <person name="Wang X."/>
            <person name="Fang X."/>
            <person name="Hall R.S."/>
            <person name="Hofmann A."/>
            <person name="Sternberg P.W."/>
            <person name="Jex A.R."/>
            <person name="Gasser R.B."/>
        </authorList>
    </citation>
    <scope>NUCLEOTIDE SEQUENCE [LARGE SCALE GENOMIC DNA]</scope>
    <source>
        <strain evidence="5">PN_DK_2014</strain>
    </source>
</reference>
<feature type="compositionally biased region" description="Low complexity" evidence="3">
    <location>
        <begin position="777"/>
        <end position="787"/>
    </location>
</feature>
<keyword evidence="6" id="KW-1185">Reference proteome</keyword>
<sequence length="1133" mass="127185">MKHDERPLSMKSANSEYQMIGGGGEAQQKIDTRGGKPGSGDCQLGLSPTSTCLDRENGDFTGNYDDLEDGDGLEAGNQAVYNAQRAVNAAAVTLPPCELSRLQDLEVLLSSSFSSAQLREKLALAIENQGYVAKLCDLFHMCEDLENVEALRIMHQIARDMFMLNRNGLLEVLLNENYFRNIVGMLEYDPTQPQPRRHREFLFEKARFREVLPIRNDELRQKIHQTYRVQYVQDVCLPAPSLFEENLLSVLNSYLFFNRVDIVSMLQEDKQLLKELFDQLKDPSISTERRKDLTMFLKEFCSFSTSLQPNGPQGREVFYKTLMQNDVLATIEPCIMSKDPQTMATTVEMFVMIVEFNPQTARDYLLQQGRNLSEAKNNQVLLNRLIERMLSDADPELASGMAMAQVMRSLLDPDSMISAPNSKCERHEFLTFFYRRSMETLCRAIVENTADGIPKKGEKRSVQDAVCTLMQNDVLATIEPCIMSKDPQTMATTVEMFVMIVEFNPQTARDYLLQQGRNLSEAKNNQVLLNRLIERMLSDADPELASGMAMAQVMRSLLDPDSMISAPNSKCERHEFLTFFYRRSMETLCRAIVENTADGIPKKDDYHTANKQAMVVDLLCFCFEHHAVHMRNYCINNKLLNKVLVLLQSKHHFLALSALRLLRRVVQLKDEFYFRYIVRDDVMRPVVQCFRQNGHRYNLMNSAIIELFEFIRAEDIKILITYVVEKYGEQFEDISYVKTFAALRIKCDQEYAGNREDDREEASLQIKDRESSKLEQSPSKSPSDESSTCAQWKKERQADADEQWFNDDDAENVAQTTGEDWDASKELREGAANGAARSPLREDSDSLTKRPGDDVSPSSSAESSKIKEETGDEKGSDMSFSPMRKSGAEPNFPSVVKRKLADDESEGVFSSATNPSKVRTTPRIIIKMNTDRRSPCRSPPAGSGSPPGDPVVSSTEVLVTPSSSSPLERPSAPLPSPPITVLVKKALVDYDESDSDEEEESGESSLPSSSSSAGRPLSSPNSQLSSASTDEHDDVSSTSGDHEPSPGSAGEDDDGVEEHWEQNHDAVNDSGSLEIIRRKRAAKCEKASEPKVEGNNKGEEMAFQTGGKRLRLEPSDERDASTDKLTPTAALVS</sequence>
<dbReference type="PANTHER" id="PTHR23318:SF0">
    <property type="entry name" value="SERINE_THREONINE-PROTEIN PHOSPHATASE 4 REGULATORY SUBUNIT 3"/>
    <property type="match status" value="1"/>
</dbReference>
<feature type="compositionally biased region" description="Acidic residues" evidence="3">
    <location>
        <begin position="800"/>
        <end position="811"/>
    </location>
</feature>
<feature type="compositionally biased region" description="Polar residues" evidence="3">
    <location>
        <begin position="955"/>
        <end position="966"/>
    </location>
</feature>
<feature type="compositionally biased region" description="Polar residues" evidence="3">
    <location>
        <begin position="908"/>
        <end position="919"/>
    </location>
</feature>
<dbReference type="OrthoDB" id="27483at2759"/>
<dbReference type="GO" id="GO:0072542">
    <property type="term" value="F:protein phosphatase activator activity"/>
    <property type="evidence" value="ECO:0007669"/>
    <property type="project" value="TreeGrafter"/>
</dbReference>
<comment type="caution">
    <text evidence="5">The sequence shown here is derived from an EMBL/GenBank/DDBJ whole genome shotgun (WGS) entry which is preliminary data.</text>
</comment>
<gene>
    <name evidence="5" type="primary">smek1</name>
    <name evidence="5" type="ORF">Tcan_15703</name>
</gene>
<proteinExistence type="predicted"/>
<feature type="compositionally biased region" description="Basic and acidic residues" evidence="3">
    <location>
        <begin position="839"/>
        <end position="853"/>
    </location>
</feature>
<evidence type="ECO:0000256" key="3">
    <source>
        <dbReference type="SAM" id="MobiDB-lite"/>
    </source>
</evidence>
<dbReference type="AlphaFoldDB" id="A0A0B2VXH0"/>
<evidence type="ECO:0000256" key="1">
    <source>
        <dbReference type="ARBA" id="ARBA00004123"/>
    </source>
</evidence>
<dbReference type="Proteomes" id="UP000031036">
    <property type="component" value="Unassembled WGS sequence"/>
</dbReference>
<dbReference type="SUPFAM" id="SSF48371">
    <property type="entry name" value="ARM repeat"/>
    <property type="match status" value="1"/>
</dbReference>